<evidence type="ECO:0000313" key="8">
    <source>
        <dbReference type="Ensembl" id="ENSFHEP00000019532.1"/>
    </source>
</evidence>
<dbReference type="CTD" id="5202"/>
<comment type="subunit">
    <text evidence="4">Heterohexamer of two PFD-alpha type and four PFD-beta type subunits. Component of the PAQosome complex which is responsible for the biogenesis of several protein complexes and which consists of R2TP complex members RUVBL1, RUVBL2, RPAP3 and PIH1D1, URI complex members PFDN2, PFDN6, PDRG1, UXT and URI1 as well as ASDURF, POLR2E and DNAAF10/WDR92. Interacts with URI1; the interaction is phosphorylation-dependent and occurs in a growth-dependent manner.</text>
</comment>
<dbReference type="GO" id="GO:0051082">
    <property type="term" value="F:unfolded protein binding"/>
    <property type="evidence" value="ECO:0007669"/>
    <property type="project" value="InterPro"/>
</dbReference>
<feature type="region of interest" description="Disordered" evidence="7">
    <location>
        <begin position="132"/>
        <end position="163"/>
    </location>
</feature>
<comment type="function">
    <text evidence="3">Binds specifically to cytosolic chaperonin (c-CPN) and transfers target proteins to it. Binds to nascent polypeptide chain and promotes folding in an environment in which there are many competing pathways for nonnative proteins.</text>
</comment>
<proteinExistence type="inferred from homology"/>
<evidence type="ECO:0000256" key="7">
    <source>
        <dbReference type="SAM" id="MobiDB-lite"/>
    </source>
</evidence>
<dbReference type="GeneTree" id="ENSGT00390000009272"/>
<keyword evidence="6" id="KW-0175">Coiled coil</keyword>
<keyword evidence="9" id="KW-1185">Reference proteome</keyword>
<feature type="compositionally biased region" description="Low complexity" evidence="7">
    <location>
        <begin position="138"/>
        <end position="163"/>
    </location>
</feature>
<dbReference type="RefSeq" id="XP_012728660.1">
    <property type="nucleotide sequence ID" value="XM_012873206.3"/>
</dbReference>
<evidence type="ECO:0000256" key="3">
    <source>
        <dbReference type="ARBA" id="ARBA00024667"/>
    </source>
</evidence>
<dbReference type="GO" id="GO:0016272">
    <property type="term" value="C:prefoldin complex"/>
    <property type="evidence" value="ECO:0007669"/>
    <property type="project" value="InterPro"/>
</dbReference>
<dbReference type="InterPro" id="IPR002777">
    <property type="entry name" value="PFD_beta-like"/>
</dbReference>
<dbReference type="STRING" id="8078.ENSFHEP00000019532"/>
<organism evidence="8 9">
    <name type="scientific">Fundulus heteroclitus</name>
    <name type="common">Killifish</name>
    <name type="synonym">Mummichog</name>
    <dbReference type="NCBI Taxonomy" id="8078"/>
    <lineage>
        <taxon>Eukaryota</taxon>
        <taxon>Metazoa</taxon>
        <taxon>Chordata</taxon>
        <taxon>Craniata</taxon>
        <taxon>Vertebrata</taxon>
        <taxon>Euteleostomi</taxon>
        <taxon>Actinopterygii</taxon>
        <taxon>Neopterygii</taxon>
        <taxon>Teleostei</taxon>
        <taxon>Neoteleostei</taxon>
        <taxon>Acanthomorphata</taxon>
        <taxon>Ovalentaria</taxon>
        <taxon>Atherinomorphae</taxon>
        <taxon>Cyprinodontiformes</taxon>
        <taxon>Fundulidae</taxon>
        <taxon>Fundulus</taxon>
    </lineage>
</organism>
<dbReference type="GeneID" id="105933602"/>
<feature type="compositionally biased region" description="Low complexity" evidence="7">
    <location>
        <begin position="1"/>
        <end position="13"/>
    </location>
</feature>
<evidence type="ECO:0000256" key="1">
    <source>
        <dbReference type="ARBA" id="ARBA00008045"/>
    </source>
</evidence>
<sequence length="163" mass="17202">MAANSSSTGNKSSSGGGAAGKQSGPSAEQVVATFQRMRQEQRNMASKAAELEMDINEHSLVIETLKEVDPSRKCFRLIGGVLVERTVKEVLPALESNKTGISEIVESINTQMQAKGRELTEYRERYNIRLVGEGEGEAQGQPAASSSNSEGGASKSGAGVLVS</sequence>
<dbReference type="AlphaFoldDB" id="A0A3Q2Q164"/>
<reference evidence="8" key="1">
    <citation type="submission" date="2025-08" db="UniProtKB">
        <authorList>
            <consortium name="Ensembl"/>
        </authorList>
    </citation>
    <scope>IDENTIFICATION</scope>
</reference>
<dbReference type="CDD" id="cd23163">
    <property type="entry name" value="Prefoldin_2"/>
    <property type="match status" value="1"/>
</dbReference>
<feature type="region of interest" description="Disordered" evidence="7">
    <location>
        <begin position="1"/>
        <end position="29"/>
    </location>
</feature>
<dbReference type="Ensembl" id="ENSFHET00000028812.1">
    <property type="protein sequence ID" value="ENSFHEP00000019532.1"/>
    <property type="gene ID" value="ENSFHEG00000021462.1"/>
</dbReference>
<protein>
    <recommendedName>
        <fullName evidence="5">Prefoldin subunit 2</fullName>
    </recommendedName>
</protein>
<evidence type="ECO:0000256" key="6">
    <source>
        <dbReference type="SAM" id="Coils"/>
    </source>
</evidence>
<comment type="similarity">
    <text evidence="1">Belongs to the prefoldin subunit beta family.</text>
</comment>
<dbReference type="InterPro" id="IPR027235">
    <property type="entry name" value="PFD2"/>
</dbReference>
<dbReference type="PANTHER" id="PTHR13303">
    <property type="entry name" value="PREFOLDIN SUBUNIT 2"/>
    <property type="match status" value="1"/>
</dbReference>
<dbReference type="GO" id="GO:0006457">
    <property type="term" value="P:protein folding"/>
    <property type="evidence" value="ECO:0007669"/>
    <property type="project" value="InterPro"/>
</dbReference>
<name>A0A3Q2Q164_FUNHE</name>
<evidence type="ECO:0000256" key="2">
    <source>
        <dbReference type="ARBA" id="ARBA00023186"/>
    </source>
</evidence>
<keyword evidence="2" id="KW-0143">Chaperone</keyword>
<dbReference type="OrthoDB" id="29646at2759"/>
<dbReference type="InterPro" id="IPR009053">
    <property type="entry name" value="Prefoldin"/>
</dbReference>
<reference evidence="8" key="2">
    <citation type="submission" date="2025-09" db="UniProtKB">
        <authorList>
            <consortium name="Ensembl"/>
        </authorList>
    </citation>
    <scope>IDENTIFICATION</scope>
</reference>
<evidence type="ECO:0000256" key="5">
    <source>
        <dbReference type="ARBA" id="ARBA00067448"/>
    </source>
</evidence>
<feature type="coiled-coil region" evidence="6">
    <location>
        <begin position="34"/>
        <end position="68"/>
    </location>
</feature>
<dbReference type="SUPFAM" id="SSF46579">
    <property type="entry name" value="Prefoldin"/>
    <property type="match status" value="1"/>
</dbReference>
<dbReference type="Proteomes" id="UP000265000">
    <property type="component" value="Unplaced"/>
</dbReference>
<evidence type="ECO:0000313" key="9">
    <source>
        <dbReference type="Proteomes" id="UP000265000"/>
    </source>
</evidence>
<dbReference type="FunFam" id="1.10.287.370:FF:000002">
    <property type="entry name" value="Prefoldin subunit 2"/>
    <property type="match status" value="1"/>
</dbReference>
<dbReference type="Pfam" id="PF01920">
    <property type="entry name" value="Prefoldin_2"/>
    <property type="match status" value="1"/>
</dbReference>
<accession>A0A3Q2Q164</accession>
<evidence type="ECO:0000256" key="4">
    <source>
        <dbReference type="ARBA" id="ARBA00066061"/>
    </source>
</evidence>
<dbReference type="Gene3D" id="1.10.287.370">
    <property type="match status" value="1"/>
</dbReference>